<dbReference type="InterPro" id="IPR036866">
    <property type="entry name" value="RibonucZ/Hydroxyglut_hydro"/>
</dbReference>
<dbReference type="SUPFAM" id="SSF56281">
    <property type="entry name" value="Metallo-hydrolase/oxidoreductase"/>
    <property type="match status" value="1"/>
</dbReference>
<dbReference type="GO" id="GO:0042781">
    <property type="term" value="F:3'-tRNA processing endoribonuclease activity"/>
    <property type="evidence" value="ECO:0007669"/>
    <property type="project" value="TreeGrafter"/>
</dbReference>
<evidence type="ECO:0000259" key="1">
    <source>
        <dbReference type="SMART" id="SM00849"/>
    </source>
</evidence>
<comment type="caution">
    <text evidence="2">The sequence shown here is derived from an EMBL/GenBank/DDBJ whole genome shotgun (WGS) entry which is preliminary data.</text>
</comment>
<dbReference type="RefSeq" id="WP_183315631.1">
    <property type="nucleotide sequence ID" value="NZ_JACIEN010000001.1"/>
</dbReference>
<dbReference type="Gene3D" id="3.60.15.10">
    <property type="entry name" value="Ribonuclease Z/Hydroxyacylglutathione hydrolase-like"/>
    <property type="match status" value="1"/>
</dbReference>
<dbReference type="CDD" id="cd07740">
    <property type="entry name" value="metallo-hydrolase-like_MBL-fold"/>
    <property type="match status" value="1"/>
</dbReference>
<dbReference type="PANTHER" id="PTHR46018:SF7">
    <property type="entry name" value="RIBONUCLEASE Z"/>
    <property type="match status" value="1"/>
</dbReference>
<dbReference type="EMBL" id="JACIEN010000001">
    <property type="protein sequence ID" value="MBB4015513.1"/>
    <property type="molecule type" value="Genomic_DNA"/>
</dbReference>
<dbReference type="InterPro" id="IPR001279">
    <property type="entry name" value="Metallo-B-lactamas"/>
</dbReference>
<proteinExistence type="predicted"/>
<name>A0A840BSE1_9HYPH</name>
<evidence type="ECO:0000313" key="3">
    <source>
        <dbReference type="Proteomes" id="UP000577362"/>
    </source>
</evidence>
<dbReference type="PANTHER" id="PTHR46018">
    <property type="entry name" value="ZINC PHOSPHODIESTERASE ELAC PROTEIN 1"/>
    <property type="match status" value="1"/>
</dbReference>
<dbReference type="AlphaFoldDB" id="A0A840BSE1"/>
<reference evidence="2 3" key="1">
    <citation type="submission" date="2020-08" db="EMBL/GenBank/DDBJ databases">
        <title>Genomic Encyclopedia of Type Strains, Phase IV (KMG-IV): sequencing the most valuable type-strain genomes for metagenomic binning, comparative biology and taxonomic classification.</title>
        <authorList>
            <person name="Goeker M."/>
        </authorList>
    </citation>
    <scope>NUCLEOTIDE SEQUENCE [LARGE SCALE GENOMIC DNA]</scope>
    <source>
        <strain evidence="2 3">DSM 103737</strain>
    </source>
</reference>
<evidence type="ECO:0000313" key="2">
    <source>
        <dbReference type="EMBL" id="MBB4015513.1"/>
    </source>
</evidence>
<dbReference type="Pfam" id="PF23023">
    <property type="entry name" value="Anti-Pycsar_Apyc1"/>
    <property type="match status" value="1"/>
</dbReference>
<dbReference type="Proteomes" id="UP000577362">
    <property type="component" value="Unassembled WGS sequence"/>
</dbReference>
<accession>A0A840BSE1</accession>
<feature type="domain" description="Metallo-beta-lactamase" evidence="1">
    <location>
        <begin position="18"/>
        <end position="219"/>
    </location>
</feature>
<protein>
    <submittedName>
        <fullName evidence="2">Ribonuclease BN (tRNA processing enzyme)</fullName>
    </submittedName>
</protein>
<dbReference type="SMART" id="SM00849">
    <property type="entry name" value="Lactamase_B"/>
    <property type="match status" value="1"/>
</dbReference>
<gene>
    <name evidence="2" type="ORF">GGR16_000519</name>
</gene>
<organism evidence="2 3">
    <name type="scientific">Chelatococcus caeni</name>
    <dbReference type="NCBI Taxonomy" id="1348468"/>
    <lineage>
        <taxon>Bacteria</taxon>
        <taxon>Pseudomonadati</taxon>
        <taxon>Pseudomonadota</taxon>
        <taxon>Alphaproteobacteria</taxon>
        <taxon>Hyphomicrobiales</taxon>
        <taxon>Chelatococcaceae</taxon>
        <taxon>Chelatococcus</taxon>
    </lineage>
</organism>
<sequence>MRLTFIGSGDAFGSGGRFNTCLLVEAGRTTMAVDFGATSLVALKQRGISPNSIDTVVLTHLHGDHFGGLPFLLLDAQFASSRKTPLTIAGPPGTRERLEAALEVFYPGAVGNDWRFPLKVIDMPLRTPWAFGEARVESHEVVHASGAPSTGVRVTAGGRVLAYSGDTTWTDALVDITRDADLFVVECYRPAGRTSNHLDLRTLIANRDRLTARAIMLTHMSEAMLAAQHEAAAAGFLLAEDGLTREV</sequence>
<keyword evidence="3" id="KW-1185">Reference proteome</keyword>